<evidence type="ECO:0000256" key="8">
    <source>
        <dbReference type="SAM" id="Phobius"/>
    </source>
</evidence>
<dbReference type="SUPFAM" id="SSF90123">
    <property type="entry name" value="ABC transporter transmembrane region"/>
    <property type="match status" value="1"/>
</dbReference>
<protein>
    <submittedName>
        <fullName evidence="11">ABC transporter ATP-binding protein</fullName>
    </submittedName>
</protein>
<dbReference type="PROSITE" id="PS50893">
    <property type="entry name" value="ABC_TRANSPORTER_2"/>
    <property type="match status" value="1"/>
</dbReference>
<evidence type="ECO:0000313" key="12">
    <source>
        <dbReference type="Proteomes" id="UP000501747"/>
    </source>
</evidence>
<sequence>MAKRNTYQTDEELSKSFSWQDYKRLGTYIKPYKKAVIGILLIIVIANLVGMLGPYFMKLTIDEFIPNKEKVKLLQMGAVYLVSLLIISWCMRYRILKITELGQKILKDMRADIFTHIQKLPFSYYDSKPHGKILIRVVNYINTLSDLLSNGLINFLSDIINMLITLVVMFMIDVKLALYSLIFLPLLIIATFVIQRFQRVAYQTLSNKQSNLTAYIHESIAGVRITQSFTKEEKKQEIFEDLSNQYRTSWMKAVQIMRLLWPAVELTSVFTICFLYYIGAKQIGIEVTTGTLIAFMAYMTNFWNPIINIGNFYNQLVTATAYLERIFETLDEEPLIKDKENAIELPPIKGDVVFNQVVFQYETEGAKILNGLDFKVEAGKSIALVGPTGAGKTTVINLINRFYDVTDGSVMIDGINVEDVQLLSLRKQIGVMLQDTFIFSGTILENIRYGKLDATRDEIIEASRLVRAHDFIEKLPNGYDTIVEERGSTLSSGQQQLISFARVLLADPKILILDEATANIDTATEELLQIGLNELLKNRTSFIIAHRLSTIKNCDQILVIDGGRVKEKGSHEELLQTKGHYANLYNSQFENK</sequence>
<feature type="domain" description="ABC transmembrane type-1" evidence="10">
    <location>
        <begin position="37"/>
        <end position="318"/>
    </location>
</feature>
<keyword evidence="3 8" id="KW-0812">Transmembrane</keyword>
<evidence type="ECO:0000256" key="5">
    <source>
        <dbReference type="ARBA" id="ARBA00022840"/>
    </source>
</evidence>
<evidence type="ECO:0000256" key="4">
    <source>
        <dbReference type="ARBA" id="ARBA00022741"/>
    </source>
</evidence>
<feature type="transmembrane region" description="Helical" evidence="8">
    <location>
        <begin position="152"/>
        <end position="170"/>
    </location>
</feature>
<evidence type="ECO:0000259" key="9">
    <source>
        <dbReference type="PROSITE" id="PS50893"/>
    </source>
</evidence>
<feature type="transmembrane region" description="Helical" evidence="8">
    <location>
        <begin position="176"/>
        <end position="194"/>
    </location>
</feature>
<keyword evidence="6 8" id="KW-1133">Transmembrane helix</keyword>
<dbReference type="AlphaFoldDB" id="A0A6G8ARL9"/>
<dbReference type="GO" id="GO:0005524">
    <property type="term" value="F:ATP binding"/>
    <property type="evidence" value="ECO:0007669"/>
    <property type="project" value="UniProtKB-KW"/>
</dbReference>
<dbReference type="CDD" id="cd18545">
    <property type="entry name" value="ABC_6TM_YknV_like"/>
    <property type="match status" value="1"/>
</dbReference>
<dbReference type="FunFam" id="3.40.50.300:FF:000287">
    <property type="entry name" value="Multidrug ABC transporter ATP-binding protein"/>
    <property type="match status" value="1"/>
</dbReference>
<dbReference type="PROSITE" id="PS00211">
    <property type="entry name" value="ABC_TRANSPORTER_1"/>
    <property type="match status" value="1"/>
</dbReference>
<keyword evidence="7 8" id="KW-0472">Membrane</keyword>
<keyword evidence="4" id="KW-0547">Nucleotide-binding</keyword>
<dbReference type="PROSITE" id="PS50929">
    <property type="entry name" value="ABC_TM1F"/>
    <property type="match status" value="1"/>
</dbReference>
<keyword evidence="2" id="KW-0813">Transport</keyword>
<dbReference type="PANTHER" id="PTHR43394">
    <property type="entry name" value="ATP-DEPENDENT PERMEASE MDL1, MITOCHONDRIAL"/>
    <property type="match status" value="1"/>
</dbReference>
<dbReference type="SMART" id="SM00382">
    <property type="entry name" value="AAA"/>
    <property type="match status" value="1"/>
</dbReference>
<evidence type="ECO:0000313" key="11">
    <source>
        <dbReference type="EMBL" id="QIL47646.1"/>
    </source>
</evidence>
<dbReference type="SUPFAM" id="SSF52540">
    <property type="entry name" value="P-loop containing nucleoside triphosphate hydrolases"/>
    <property type="match status" value="1"/>
</dbReference>
<name>A0A6G8ARL9_9ENTE</name>
<dbReference type="GO" id="GO:0015421">
    <property type="term" value="F:ABC-type oligopeptide transporter activity"/>
    <property type="evidence" value="ECO:0007669"/>
    <property type="project" value="TreeGrafter"/>
</dbReference>
<dbReference type="InterPro" id="IPR027417">
    <property type="entry name" value="P-loop_NTPase"/>
</dbReference>
<dbReference type="Gene3D" id="3.40.50.300">
    <property type="entry name" value="P-loop containing nucleotide triphosphate hydrolases"/>
    <property type="match status" value="1"/>
</dbReference>
<dbReference type="GO" id="GO:0005886">
    <property type="term" value="C:plasma membrane"/>
    <property type="evidence" value="ECO:0007669"/>
    <property type="project" value="UniProtKB-SubCell"/>
</dbReference>
<comment type="subcellular location">
    <subcellularLocation>
        <location evidence="1">Cell membrane</location>
        <topology evidence="1">Multi-pass membrane protein</topology>
    </subcellularLocation>
</comment>
<dbReference type="GO" id="GO:0016887">
    <property type="term" value="F:ATP hydrolysis activity"/>
    <property type="evidence" value="ECO:0007669"/>
    <property type="project" value="InterPro"/>
</dbReference>
<proteinExistence type="predicted"/>
<dbReference type="PANTHER" id="PTHR43394:SF1">
    <property type="entry name" value="ATP-BINDING CASSETTE SUB-FAMILY B MEMBER 10, MITOCHONDRIAL"/>
    <property type="match status" value="1"/>
</dbReference>
<dbReference type="InterPro" id="IPR017871">
    <property type="entry name" value="ABC_transporter-like_CS"/>
</dbReference>
<dbReference type="InterPro" id="IPR011527">
    <property type="entry name" value="ABC1_TM_dom"/>
</dbReference>
<dbReference type="InterPro" id="IPR003439">
    <property type="entry name" value="ABC_transporter-like_ATP-bd"/>
</dbReference>
<evidence type="ECO:0000256" key="7">
    <source>
        <dbReference type="ARBA" id="ARBA00023136"/>
    </source>
</evidence>
<dbReference type="Pfam" id="PF00664">
    <property type="entry name" value="ABC_membrane"/>
    <property type="match status" value="1"/>
</dbReference>
<dbReference type="Gene3D" id="1.20.1560.10">
    <property type="entry name" value="ABC transporter type 1, transmembrane domain"/>
    <property type="match status" value="1"/>
</dbReference>
<evidence type="ECO:0000259" key="10">
    <source>
        <dbReference type="PROSITE" id="PS50929"/>
    </source>
</evidence>
<accession>A0A6G8ARL9</accession>
<evidence type="ECO:0000256" key="3">
    <source>
        <dbReference type="ARBA" id="ARBA00022692"/>
    </source>
</evidence>
<dbReference type="InterPro" id="IPR036640">
    <property type="entry name" value="ABC1_TM_sf"/>
</dbReference>
<dbReference type="EMBL" id="CP049887">
    <property type="protein sequence ID" value="QIL47646.1"/>
    <property type="molecule type" value="Genomic_DNA"/>
</dbReference>
<evidence type="ECO:0000256" key="6">
    <source>
        <dbReference type="ARBA" id="ARBA00022989"/>
    </source>
</evidence>
<feature type="domain" description="ABC transporter" evidence="9">
    <location>
        <begin position="352"/>
        <end position="587"/>
    </location>
</feature>
<feature type="transmembrane region" description="Helical" evidence="8">
    <location>
        <begin position="35"/>
        <end position="57"/>
    </location>
</feature>
<dbReference type="InterPro" id="IPR003593">
    <property type="entry name" value="AAA+_ATPase"/>
</dbReference>
<feature type="transmembrane region" description="Helical" evidence="8">
    <location>
        <begin position="259"/>
        <end position="279"/>
    </location>
</feature>
<keyword evidence="12" id="KW-1185">Reference proteome</keyword>
<keyword evidence="5 11" id="KW-0067">ATP-binding</keyword>
<evidence type="ECO:0000256" key="2">
    <source>
        <dbReference type="ARBA" id="ARBA00022448"/>
    </source>
</evidence>
<gene>
    <name evidence="11" type="ORF">G7082_03380</name>
</gene>
<organism evidence="11 12">
    <name type="scientific">Vagococcus hydrophili</name>
    <dbReference type="NCBI Taxonomy" id="2714947"/>
    <lineage>
        <taxon>Bacteria</taxon>
        <taxon>Bacillati</taxon>
        <taxon>Bacillota</taxon>
        <taxon>Bacilli</taxon>
        <taxon>Lactobacillales</taxon>
        <taxon>Enterococcaceae</taxon>
        <taxon>Vagococcus</taxon>
    </lineage>
</organism>
<feature type="transmembrane region" description="Helical" evidence="8">
    <location>
        <begin position="77"/>
        <end position="95"/>
    </location>
</feature>
<dbReference type="Pfam" id="PF00005">
    <property type="entry name" value="ABC_tran"/>
    <property type="match status" value="1"/>
</dbReference>
<dbReference type="InterPro" id="IPR039421">
    <property type="entry name" value="Type_1_exporter"/>
</dbReference>
<dbReference type="KEGG" id="vhy:G7082_03380"/>
<evidence type="ECO:0000256" key="1">
    <source>
        <dbReference type="ARBA" id="ARBA00004651"/>
    </source>
</evidence>
<reference evidence="11 12" key="1">
    <citation type="submission" date="2020-03" db="EMBL/GenBank/DDBJ databases">
        <title>Vagococcus sp. nov., isolated from beetles.</title>
        <authorList>
            <person name="Hyun D.-W."/>
            <person name="Bae J.-W."/>
        </authorList>
    </citation>
    <scope>NUCLEOTIDE SEQUENCE [LARGE SCALE GENOMIC DNA]</scope>
    <source>
        <strain evidence="11 12">HDW17B</strain>
    </source>
</reference>
<dbReference type="RefSeq" id="WP_166033818.1">
    <property type="nucleotide sequence ID" value="NZ_CP049887.1"/>
</dbReference>
<dbReference type="Proteomes" id="UP000501747">
    <property type="component" value="Chromosome"/>
</dbReference>